<evidence type="ECO:0000313" key="1">
    <source>
        <dbReference type="EMBL" id="OLU42495.1"/>
    </source>
</evidence>
<accession>A0A1U7NIP6</accession>
<gene>
    <name evidence="1" type="ORF">BO222_01505</name>
</gene>
<keyword evidence="2" id="KW-1185">Reference proteome</keyword>
<evidence type="ECO:0000313" key="2">
    <source>
        <dbReference type="Proteomes" id="UP000186341"/>
    </source>
</evidence>
<name>A0A1U7NIP6_9FIRM</name>
<organism evidence="1 2">
    <name type="scientific">Ileibacterium valens</name>
    <dbReference type="NCBI Taxonomy" id="1862668"/>
    <lineage>
        <taxon>Bacteria</taxon>
        <taxon>Bacillati</taxon>
        <taxon>Bacillota</taxon>
        <taxon>Erysipelotrichia</taxon>
        <taxon>Erysipelotrichales</taxon>
        <taxon>Erysipelotrichaceae</taxon>
        <taxon>Ileibacterium</taxon>
    </lineage>
</organism>
<dbReference type="Gene3D" id="3.40.50.150">
    <property type="entry name" value="Vaccinia Virus protein VP39"/>
    <property type="match status" value="1"/>
</dbReference>
<sequence length="371" mass="43103">MFLYSFIMDTDIQTDDETGGEAMKKIIEFRKYPLDLVLDKLLMDKTTGKPIIWATNSYSEFGETYCDRFTITLGALQGINPVLIQPRAFKAIETQQQRTKSKAEVFTPSWIVNKMVNQLDAEWLGRSEVFNIEDEQSWKTNTQKIDFKDKKWKDYIDQSVLEITCGEAPFIVSRYNASTGEIIPIEDRIGVLDRKLRVVTENTDNEEDWLKWTKRAFESVYGYEYQGDNLLIGRINLLMTFLDYYQSVWKKEADKSLLTSITNIITWNFWQMDGLNGTVPLGVPQPLIEQMTLFDFEEEQEEKAPLCKIRKWRAKKAILYKEIETKEGNDMGKKKWDIVIGKKMISDGITKHNGPFPILMGQENQSLYCCG</sequence>
<comment type="caution">
    <text evidence="1">The sequence shown here is derived from an EMBL/GenBank/DDBJ whole genome shotgun (WGS) entry which is preliminary data.</text>
</comment>
<proteinExistence type="predicted"/>
<dbReference type="EMBL" id="MPJW01000054">
    <property type="protein sequence ID" value="OLU42495.1"/>
    <property type="molecule type" value="Genomic_DNA"/>
</dbReference>
<dbReference type="Proteomes" id="UP000186341">
    <property type="component" value="Unassembled WGS sequence"/>
</dbReference>
<reference evidence="1 2" key="1">
    <citation type="submission" date="2016-11" db="EMBL/GenBank/DDBJ databases">
        <title>Description of two novel members of the family Erysipelotrichaceae: Ileibacterium lipovorans gen. nov., sp. nov. and Dubosiella newyorkensis, gen. nov., sp. nov.</title>
        <authorList>
            <person name="Cox L.M."/>
            <person name="Sohn J."/>
            <person name="Tyrrell K.L."/>
            <person name="Citron D.M."/>
            <person name="Lawson P.A."/>
            <person name="Patel N.B."/>
            <person name="Iizumi T."/>
            <person name="Perez-Perez G.I."/>
            <person name="Goldstein E.J."/>
            <person name="Blaser M.J."/>
        </authorList>
    </citation>
    <scope>NUCLEOTIDE SEQUENCE [LARGE SCALE GENOMIC DNA]</scope>
    <source>
        <strain evidence="1 2">NYU-BL-A3</strain>
    </source>
</reference>
<dbReference type="AlphaFoldDB" id="A0A1U7NIP6"/>
<evidence type="ECO:0008006" key="3">
    <source>
        <dbReference type="Google" id="ProtNLM"/>
    </source>
</evidence>
<protein>
    <recommendedName>
        <fullName evidence="3">Restriction endonuclease subunit M</fullName>
    </recommendedName>
</protein>
<dbReference type="InterPro" id="IPR029063">
    <property type="entry name" value="SAM-dependent_MTases_sf"/>
</dbReference>
<dbReference type="SUPFAM" id="SSF53335">
    <property type="entry name" value="S-adenosyl-L-methionine-dependent methyltransferases"/>
    <property type="match status" value="1"/>
</dbReference>